<reference evidence="8" key="3">
    <citation type="submission" date="2021-05" db="UniProtKB">
        <authorList>
            <consortium name="EnsemblPlants"/>
        </authorList>
    </citation>
    <scope>IDENTIFICATION</scope>
    <source>
        <strain evidence="8">cv. B73</strain>
    </source>
</reference>
<keyword evidence="5" id="KW-0539">Nucleus</keyword>
<feature type="region of interest" description="Disordered" evidence="6">
    <location>
        <begin position="152"/>
        <end position="228"/>
    </location>
</feature>
<feature type="compositionally biased region" description="Polar residues" evidence="6">
    <location>
        <begin position="416"/>
        <end position="440"/>
    </location>
</feature>
<gene>
    <name evidence="8" type="primary">LOC100193765</name>
</gene>
<dbReference type="InterPro" id="IPR011598">
    <property type="entry name" value="bHLH_dom"/>
</dbReference>
<comment type="similarity">
    <text evidence="2">Belongs to the bHLH protein family.</text>
</comment>
<feature type="region of interest" description="Disordered" evidence="6">
    <location>
        <begin position="416"/>
        <end position="469"/>
    </location>
</feature>
<feature type="domain" description="BHLH" evidence="7">
    <location>
        <begin position="241"/>
        <end position="291"/>
    </location>
</feature>
<dbReference type="CDD" id="cd18919">
    <property type="entry name" value="bHLH_AtBPE_like"/>
    <property type="match status" value="1"/>
</dbReference>
<accession>A0A804LTU3</accession>
<dbReference type="EnsemblPlants" id="Zm00001eb036040_T006">
    <property type="protein sequence ID" value="Zm00001eb036040_P006"/>
    <property type="gene ID" value="Zm00001eb036040"/>
</dbReference>
<proteinExistence type="inferred from homology"/>
<keyword evidence="9" id="KW-1185">Reference proteome</keyword>
<organism evidence="8 9">
    <name type="scientific">Zea mays</name>
    <name type="common">Maize</name>
    <dbReference type="NCBI Taxonomy" id="4577"/>
    <lineage>
        <taxon>Eukaryota</taxon>
        <taxon>Viridiplantae</taxon>
        <taxon>Streptophyta</taxon>
        <taxon>Embryophyta</taxon>
        <taxon>Tracheophyta</taxon>
        <taxon>Spermatophyta</taxon>
        <taxon>Magnoliopsida</taxon>
        <taxon>Liliopsida</taxon>
        <taxon>Poales</taxon>
        <taxon>Poaceae</taxon>
        <taxon>PACMAD clade</taxon>
        <taxon>Panicoideae</taxon>
        <taxon>Andropogonodae</taxon>
        <taxon>Andropogoneae</taxon>
        <taxon>Tripsacinae</taxon>
        <taxon>Zea</taxon>
    </lineage>
</organism>
<evidence type="ECO:0000256" key="2">
    <source>
        <dbReference type="ARBA" id="ARBA00005510"/>
    </source>
</evidence>
<name>A0A804LTU3_MAIZE</name>
<evidence type="ECO:0000313" key="8">
    <source>
        <dbReference type="EnsemblPlants" id="Zm00001eb036040_P006"/>
    </source>
</evidence>
<dbReference type="Gramene" id="Zm00001eb036040_T006">
    <property type="protein sequence ID" value="Zm00001eb036040_P006"/>
    <property type="gene ID" value="Zm00001eb036040"/>
</dbReference>
<dbReference type="GO" id="GO:0003700">
    <property type="term" value="F:DNA-binding transcription factor activity"/>
    <property type="evidence" value="ECO:0000318"/>
    <property type="project" value="GO_Central"/>
</dbReference>
<comment type="subcellular location">
    <subcellularLocation>
        <location evidence="1">Nucleus</location>
    </subcellularLocation>
</comment>
<keyword evidence="3" id="KW-0805">Transcription regulation</keyword>
<reference evidence="9" key="1">
    <citation type="submission" date="2015-12" db="EMBL/GenBank/DDBJ databases">
        <title>Update maize B73 reference genome by single molecule sequencing technologies.</title>
        <authorList>
            <consortium name="Maize Genome Sequencing Project"/>
            <person name="Ware D."/>
        </authorList>
    </citation>
    <scope>NUCLEOTIDE SEQUENCE [LARGE SCALE GENOMIC DNA]</scope>
    <source>
        <strain evidence="9">cv. B73</strain>
    </source>
</reference>
<evidence type="ECO:0000259" key="7">
    <source>
        <dbReference type="PROSITE" id="PS50888"/>
    </source>
</evidence>
<dbReference type="PANTHER" id="PTHR12565:SF169">
    <property type="entry name" value="OS08G0524800 PROTEIN"/>
    <property type="match status" value="1"/>
</dbReference>
<dbReference type="PROSITE" id="PS50888">
    <property type="entry name" value="BHLH"/>
    <property type="match status" value="1"/>
</dbReference>
<dbReference type="GO" id="GO:0046983">
    <property type="term" value="F:protein dimerization activity"/>
    <property type="evidence" value="ECO:0007669"/>
    <property type="project" value="InterPro"/>
</dbReference>
<dbReference type="InterPro" id="IPR036638">
    <property type="entry name" value="HLH_DNA-bd_sf"/>
</dbReference>
<dbReference type="Proteomes" id="UP000007305">
    <property type="component" value="Chromosome 1"/>
</dbReference>
<dbReference type="Gene3D" id="4.10.280.10">
    <property type="entry name" value="Helix-loop-helix DNA-binding domain"/>
    <property type="match status" value="1"/>
</dbReference>
<evidence type="ECO:0000313" key="9">
    <source>
        <dbReference type="Proteomes" id="UP000007305"/>
    </source>
</evidence>
<dbReference type="Pfam" id="PF00010">
    <property type="entry name" value="HLH"/>
    <property type="match status" value="1"/>
</dbReference>
<dbReference type="SMART" id="SM00353">
    <property type="entry name" value="HLH"/>
    <property type="match status" value="1"/>
</dbReference>
<dbReference type="SUPFAM" id="SSF47459">
    <property type="entry name" value="HLH, helix-loop-helix DNA-binding domain"/>
    <property type="match status" value="1"/>
</dbReference>
<evidence type="ECO:0000256" key="4">
    <source>
        <dbReference type="ARBA" id="ARBA00023163"/>
    </source>
</evidence>
<evidence type="ECO:0000256" key="6">
    <source>
        <dbReference type="SAM" id="MobiDB-lite"/>
    </source>
</evidence>
<keyword evidence="4" id="KW-0804">Transcription</keyword>
<dbReference type="AlphaFoldDB" id="A0A804LTU3"/>
<feature type="compositionally biased region" description="Basic and acidic residues" evidence="6">
    <location>
        <begin position="169"/>
        <end position="181"/>
    </location>
</feature>
<evidence type="ECO:0000256" key="3">
    <source>
        <dbReference type="ARBA" id="ARBA00023015"/>
    </source>
</evidence>
<dbReference type="OrthoDB" id="1915602at2759"/>
<dbReference type="FunFam" id="4.10.280.10:FF:000002">
    <property type="entry name" value="Basic helix-loop-helix transcription factor"/>
    <property type="match status" value="1"/>
</dbReference>
<sequence length="484" mass="51646">MKEGRPGAGDYIASLLSSSPRLDFGGEEEEDCLDRFCGDPGFAARAARLSSFSGQRFAVTAGLFGLPPPLPAASGGGEFAGSREASSVSDPASAMKDANAKKRKAPAAAAAKGKGREPSAQVRVVSVSVSILRCSNCFCRGPRLRSRVWRRHRHRPRAVSVQAQAGEPKGPDAKRCCKAEGGEGEEGSPVKLPKPEQAGSDSSVEDGGAQNQKPPPPVKGKNAKPVEPPRDYVHVRARRGQATDSHSLAERVRRERISQRMKVLQDLVPGCNKVIGKALMLDEIINYVQSLQRQVEFLSMKLATVNPLDLSNLPTLLQKDVSMFQACGASASSVFSLESCSPGFPFGGQGDVFQSFVPNGLENPCGGLNPLDLALSQATGGQFGFQDGTAGTNLQQRNYWEEEEEDLQSVFHIDDNGQSQEHGASASAQSFHGWSASTTRGPHEDGVLLIGPRHPAADGRGSDLYIAKTRGPSLPLERRVLRSP</sequence>
<dbReference type="PANTHER" id="PTHR12565">
    <property type="entry name" value="STEROL REGULATORY ELEMENT-BINDING PROTEIN"/>
    <property type="match status" value="1"/>
</dbReference>
<reference evidence="8" key="2">
    <citation type="submission" date="2019-07" db="EMBL/GenBank/DDBJ databases">
        <authorList>
            <person name="Seetharam A."/>
            <person name="Woodhouse M."/>
            <person name="Cannon E."/>
        </authorList>
    </citation>
    <scope>NUCLEOTIDE SEQUENCE [LARGE SCALE GENOMIC DNA]</scope>
    <source>
        <strain evidence="8">cv. B73</strain>
    </source>
</reference>
<dbReference type="GO" id="GO:0005634">
    <property type="term" value="C:nucleus"/>
    <property type="evidence" value="ECO:0000318"/>
    <property type="project" value="GO_Central"/>
</dbReference>
<dbReference type="FunCoup" id="A0A804LTU3">
    <property type="interactions" value="167"/>
</dbReference>
<dbReference type="InterPro" id="IPR024097">
    <property type="entry name" value="bHLH_ZIP_TF"/>
</dbReference>
<feature type="region of interest" description="Disordered" evidence="6">
    <location>
        <begin position="74"/>
        <end position="122"/>
    </location>
</feature>
<dbReference type="InParanoid" id="A0A804LTU3"/>
<evidence type="ECO:0000256" key="5">
    <source>
        <dbReference type="ARBA" id="ARBA00023242"/>
    </source>
</evidence>
<protein>
    <recommendedName>
        <fullName evidence="7">BHLH domain-containing protein</fullName>
    </recommendedName>
</protein>
<evidence type="ECO:0000256" key="1">
    <source>
        <dbReference type="ARBA" id="ARBA00004123"/>
    </source>
</evidence>